<dbReference type="VEuPathDB" id="FungiDB:BO97DRAFT_410218"/>
<dbReference type="GO" id="GO:0004674">
    <property type="term" value="F:protein serine/threonine kinase activity"/>
    <property type="evidence" value="ECO:0007669"/>
    <property type="project" value="UniProtKB-KW"/>
</dbReference>
<dbReference type="PROSITE" id="PS50011">
    <property type="entry name" value="PROTEIN_KINASE_DOM"/>
    <property type="match status" value="1"/>
</dbReference>
<feature type="domain" description="Protein kinase" evidence="12">
    <location>
        <begin position="212"/>
        <end position="506"/>
    </location>
</feature>
<feature type="compositionally biased region" description="Polar residues" evidence="11">
    <location>
        <begin position="62"/>
        <end position="72"/>
    </location>
</feature>
<reference evidence="13 14" key="1">
    <citation type="submission" date="2018-02" db="EMBL/GenBank/DDBJ databases">
        <title>The genomes of Aspergillus section Nigri reveals drivers in fungal speciation.</title>
        <authorList>
            <consortium name="DOE Joint Genome Institute"/>
            <person name="Vesth T.C."/>
            <person name="Nybo J."/>
            <person name="Theobald S."/>
            <person name="Brandl J."/>
            <person name="Frisvad J.C."/>
            <person name="Nielsen K.F."/>
            <person name="Lyhne E.K."/>
            <person name="Kogle M.E."/>
            <person name="Kuo A."/>
            <person name="Riley R."/>
            <person name="Clum A."/>
            <person name="Nolan M."/>
            <person name="Lipzen A."/>
            <person name="Salamov A."/>
            <person name="Henrissat B."/>
            <person name="Wiebenga A."/>
            <person name="De vries R.P."/>
            <person name="Grigoriev I.V."/>
            <person name="Mortensen U.H."/>
            <person name="Andersen M.R."/>
            <person name="Baker S.E."/>
        </authorList>
    </citation>
    <scope>NUCLEOTIDE SEQUENCE [LARGE SCALE GENOMIC DNA]</scope>
    <source>
        <strain evidence="13 14">CBS 101889</strain>
    </source>
</reference>
<dbReference type="EMBL" id="KZ824268">
    <property type="protein sequence ID" value="RAL16679.1"/>
    <property type="molecule type" value="Genomic_DNA"/>
</dbReference>
<dbReference type="SUPFAM" id="SSF56112">
    <property type="entry name" value="Protein kinase-like (PK-like)"/>
    <property type="match status" value="1"/>
</dbReference>
<keyword evidence="6 13" id="KW-0418">Kinase</keyword>
<feature type="region of interest" description="Disordered" evidence="11">
    <location>
        <begin position="1008"/>
        <end position="1032"/>
    </location>
</feature>
<organism evidence="13 14">
    <name type="scientific">Aspergillus homomorphus (strain CBS 101889)</name>
    <dbReference type="NCBI Taxonomy" id="1450537"/>
    <lineage>
        <taxon>Eukaryota</taxon>
        <taxon>Fungi</taxon>
        <taxon>Dikarya</taxon>
        <taxon>Ascomycota</taxon>
        <taxon>Pezizomycotina</taxon>
        <taxon>Eurotiomycetes</taxon>
        <taxon>Eurotiomycetidae</taxon>
        <taxon>Eurotiales</taxon>
        <taxon>Aspergillaceae</taxon>
        <taxon>Aspergillus</taxon>
        <taxon>Aspergillus subgen. Circumdati</taxon>
    </lineage>
</organism>
<feature type="compositionally biased region" description="Polar residues" evidence="11">
    <location>
        <begin position="9"/>
        <end position="20"/>
    </location>
</feature>
<feature type="compositionally biased region" description="Basic and acidic residues" evidence="11">
    <location>
        <begin position="856"/>
        <end position="866"/>
    </location>
</feature>
<feature type="compositionally biased region" description="Polar residues" evidence="11">
    <location>
        <begin position="1008"/>
        <end position="1017"/>
    </location>
</feature>
<feature type="compositionally biased region" description="Polar residues" evidence="11">
    <location>
        <begin position="680"/>
        <end position="710"/>
    </location>
</feature>
<evidence type="ECO:0000256" key="9">
    <source>
        <dbReference type="ARBA" id="ARBA00048679"/>
    </source>
</evidence>
<dbReference type="RefSeq" id="XP_025555833.1">
    <property type="nucleotide sequence ID" value="XM_025696128.1"/>
</dbReference>
<dbReference type="InterPro" id="IPR017441">
    <property type="entry name" value="Protein_kinase_ATP_BS"/>
</dbReference>
<dbReference type="AlphaFoldDB" id="A0A395IA54"/>
<evidence type="ECO:0000256" key="8">
    <source>
        <dbReference type="ARBA" id="ARBA00047899"/>
    </source>
</evidence>
<keyword evidence="2 13" id="KW-0723">Serine/threonine-protein kinase</keyword>
<evidence type="ECO:0000256" key="7">
    <source>
        <dbReference type="ARBA" id="ARBA00022840"/>
    </source>
</evidence>
<dbReference type="PROSITE" id="PS00107">
    <property type="entry name" value="PROTEIN_KINASE_ATP"/>
    <property type="match status" value="1"/>
</dbReference>
<feature type="compositionally biased region" description="Low complexity" evidence="11">
    <location>
        <begin position="102"/>
        <end position="115"/>
    </location>
</feature>
<dbReference type="PANTHER" id="PTHR24346:SF110">
    <property type="entry name" value="NON-SPECIFIC SERINE_THREONINE PROTEIN KINASE"/>
    <property type="match status" value="1"/>
</dbReference>
<dbReference type="GO" id="GO:0005524">
    <property type="term" value="F:ATP binding"/>
    <property type="evidence" value="ECO:0007669"/>
    <property type="project" value="UniProtKB-UniRule"/>
</dbReference>
<evidence type="ECO:0000256" key="2">
    <source>
        <dbReference type="ARBA" id="ARBA00022527"/>
    </source>
</evidence>
<feature type="compositionally biased region" description="Polar residues" evidence="11">
    <location>
        <begin position="757"/>
        <end position="780"/>
    </location>
</feature>
<accession>A0A395IA54</accession>
<dbReference type="PANTHER" id="PTHR24346">
    <property type="entry name" value="MAP/MICROTUBULE AFFINITY-REGULATING KINASE"/>
    <property type="match status" value="1"/>
</dbReference>
<feature type="compositionally biased region" description="Low complexity" evidence="11">
    <location>
        <begin position="869"/>
        <end position="886"/>
    </location>
</feature>
<evidence type="ECO:0000256" key="6">
    <source>
        <dbReference type="ARBA" id="ARBA00022777"/>
    </source>
</evidence>
<keyword evidence="4" id="KW-0808">Transferase</keyword>
<dbReference type="OrthoDB" id="193931at2759"/>
<dbReference type="Pfam" id="PF00069">
    <property type="entry name" value="Pkinase"/>
    <property type="match status" value="1"/>
</dbReference>
<keyword evidence="7 10" id="KW-0067">ATP-binding</keyword>
<evidence type="ECO:0000313" key="14">
    <source>
        <dbReference type="Proteomes" id="UP000248961"/>
    </source>
</evidence>
<dbReference type="EC" id="2.7.11.1" evidence="1"/>
<evidence type="ECO:0000256" key="11">
    <source>
        <dbReference type="SAM" id="MobiDB-lite"/>
    </source>
</evidence>
<evidence type="ECO:0000256" key="5">
    <source>
        <dbReference type="ARBA" id="ARBA00022741"/>
    </source>
</evidence>
<feature type="region of interest" description="Disordered" evidence="11">
    <location>
        <begin position="531"/>
        <end position="555"/>
    </location>
</feature>
<dbReference type="FunFam" id="1.10.510.10:FF:000397">
    <property type="entry name" value="Serine/threonine-protein kinase KIN4"/>
    <property type="match status" value="1"/>
</dbReference>
<feature type="compositionally biased region" description="Basic and acidic residues" evidence="11">
    <location>
        <begin position="579"/>
        <end position="588"/>
    </location>
</feature>
<evidence type="ECO:0000256" key="4">
    <source>
        <dbReference type="ARBA" id="ARBA00022679"/>
    </source>
</evidence>
<proteinExistence type="predicted"/>
<keyword evidence="5 10" id="KW-0547">Nucleotide-binding</keyword>
<keyword evidence="3" id="KW-0597">Phosphoprotein</keyword>
<sequence length="1075" mass="117024">MNDPEPQSLPHTSHASSAVTPTALPSELDVNRNPVYPDLLGAPPIPPPRTSSTHRSHHGSNAKATASSSERAPTSRHGKNRAEDWPANHRDREVEDLSGTTSARIRPASASAADAYSDELTDPFPDQATLVKESSTVLNQLLVSDPAVDIEREQVRQAGASVSPSTEGGAPTSGLALVGSDGVDDGGRGGLRSRHDYNENAAKRKETTFGQYILGQTLGEGEFGKVKLGWKRDGTIQVAIKLIRRESLGSNPSRLPKIYREISILRDLSHPNIVRLHEMVETDRHIGIIMEYASGGELFDHILNNRYLKDNAARRLFAQLVSGVGYLHKKGIVHRDLKLENLLLDRNRNIIITDFGFANTFDPADELGEEIEYNLTNKDFVKRMRLDKQNAKGLRRGDLMQTSCGSPCYAAPELVVSDSLYTGRKVDVWSCGVILYAMLAGYLPFDDDPANPDGDNINLLYKYIVTTPLTFPEYVTPHARDLLRRILVPDPRKRADLFEVARHSWLSEYSHVVSHITSSTTKVADIATTTVPSAEPPRKEVPQLARSASVREPPKAYQNTVPAVGGLIHHAGDVSQDQAPEKAKSSRDTKRRTVQVEYVAPQSQTVRGEQFAGPAQAPTEPSGAFEPPPRRARPGSRGGPVNMPAGTSRQDVPGESSARIGDYEATAGSAPAPISGHLPRSTSDTAALTGPMPTSATHATRPTTGGSMASFNAGRLPSRGSYGQPVAPTVAATNAQGRLAQPKSRQFSISAPMPHDASQQSIGQPSTQHLPAKFNTTPRQEPSKGHKRSNTVSSIGERLFGRSGSIFGGRGGQASGSRQRNGKRYPPTSMKEPYGGDDTRMSMDSRRSMQYGSNRKTSETGAENRPRRFSLLPPSFSLKGFSSSRSQTPDEESQPDRSTENRLEQAPSTGAPRPRARATSYGTQDTIAMATDGAPEDEIPTQEEPINYQARIDQQFAILHSNQSGLYQPTSYSAASAEQVYPNENEHYYRNQSANHSTPNYYGDTTGTFDKGSQPSVQAGRPGRGAGVLPKNHRKFADAYEYERDLAHRPGSSGAARKVMDFFRRRAKSRAGDDR</sequence>
<gene>
    <name evidence="13" type="ORF">BO97DRAFT_410218</name>
</gene>
<dbReference type="GO" id="GO:0035556">
    <property type="term" value="P:intracellular signal transduction"/>
    <property type="evidence" value="ECO:0007669"/>
    <property type="project" value="TreeGrafter"/>
</dbReference>
<dbReference type="PROSITE" id="PS00108">
    <property type="entry name" value="PROTEIN_KINASE_ST"/>
    <property type="match status" value="1"/>
</dbReference>
<evidence type="ECO:0000259" key="12">
    <source>
        <dbReference type="PROSITE" id="PS50011"/>
    </source>
</evidence>
<evidence type="ECO:0000313" key="13">
    <source>
        <dbReference type="EMBL" id="RAL16679.1"/>
    </source>
</evidence>
<dbReference type="GeneID" id="37200417"/>
<dbReference type="Gene3D" id="1.10.510.10">
    <property type="entry name" value="Transferase(Phosphotransferase) domain 1"/>
    <property type="match status" value="1"/>
</dbReference>
<feature type="binding site" evidence="10">
    <location>
        <position position="241"/>
    </location>
    <ligand>
        <name>ATP</name>
        <dbReference type="ChEBI" id="CHEBI:30616"/>
    </ligand>
</feature>
<feature type="compositionally biased region" description="Basic and acidic residues" evidence="11">
    <location>
        <begin position="80"/>
        <end position="95"/>
    </location>
</feature>
<feature type="compositionally biased region" description="Basic and acidic residues" evidence="11">
    <location>
        <begin position="894"/>
        <end position="903"/>
    </location>
</feature>
<keyword evidence="14" id="KW-1185">Reference proteome</keyword>
<dbReference type="GO" id="GO:0005737">
    <property type="term" value="C:cytoplasm"/>
    <property type="evidence" value="ECO:0007669"/>
    <property type="project" value="TreeGrafter"/>
</dbReference>
<feature type="region of interest" description="Disordered" evidence="11">
    <location>
        <begin position="157"/>
        <end position="199"/>
    </location>
</feature>
<dbReference type="InterPro" id="IPR000719">
    <property type="entry name" value="Prot_kinase_dom"/>
</dbReference>
<dbReference type="InterPro" id="IPR011009">
    <property type="entry name" value="Kinase-like_dom_sf"/>
</dbReference>
<dbReference type="STRING" id="1450537.A0A395IA54"/>
<feature type="region of interest" description="Disordered" evidence="11">
    <location>
        <begin position="1"/>
        <end position="116"/>
    </location>
</feature>
<evidence type="ECO:0000256" key="10">
    <source>
        <dbReference type="PROSITE-ProRule" id="PRU10141"/>
    </source>
</evidence>
<evidence type="ECO:0000256" key="3">
    <source>
        <dbReference type="ARBA" id="ARBA00022553"/>
    </source>
</evidence>
<comment type="catalytic activity">
    <reaction evidence="9">
        <text>L-seryl-[protein] + ATP = O-phospho-L-seryl-[protein] + ADP + H(+)</text>
        <dbReference type="Rhea" id="RHEA:17989"/>
        <dbReference type="Rhea" id="RHEA-COMP:9863"/>
        <dbReference type="Rhea" id="RHEA-COMP:11604"/>
        <dbReference type="ChEBI" id="CHEBI:15378"/>
        <dbReference type="ChEBI" id="CHEBI:29999"/>
        <dbReference type="ChEBI" id="CHEBI:30616"/>
        <dbReference type="ChEBI" id="CHEBI:83421"/>
        <dbReference type="ChEBI" id="CHEBI:456216"/>
        <dbReference type="EC" id="2.7.11.1"/>
    </reaction>
</comment>
<dbReference type="GO" id="GO:0045033">
    <property type="term" value="P:peroxisome inheritance"/>
    <property type="evidence" value="ECO:0007669"/>
    <property type="project" value="UniProtKB-ARBA"/>
</dbReference>
<comment type="catalytic activity">
    <reaction evidence="8">
        <text>L-threonyl-[protein] + ATP = O-phospho-L-threonyl-[protein] + ADP + H(+)</text>
        <dbReference type="Rhea" id="RHEA:46608"/>
        <dbReference type="Rhea" id="RHEA-COMP:11060"/>
        <dbReference type="Rhea" id="RHEA-COMP:11605"/>
        <dbReference type="ChEBI" id="CHEBI:15378"/>
        <dbReference type="ChEBI" id="CHEBI:30013"/>
        <dbReference type="ChEBI" id="CHEBI:30616"/>
        <dbReference type="ChEBI" id="CHEBI:61977"/>
        <dbReference type="ChEBI" id="CHEBI:456216"/>
        <dbReference type="EC" id="2.7.11.1"/>
    </reaction>
</comment>
<dbReference type="GO" id="GO:0000011">
    <property type="term" value="P:vacuole inheritance"/>
    <property type="evidence" value="ECO:0007669"/>
    <property type="project" value="UniProtKB-ARBA"/>
</dbReference>
<dbReference type="SMART" id="SM00220">
    <property type="entry name" value="S_TKc"/>
    <property type="match status" value="1"/>
</dbReference>
<feature type="region of interest" description="Disordered" evidence="11">
    <location>
        <begin position="571"/>
        <end position="926"/>
    </location>
</feature>
<dbReference type="FunFam" id="3.30.200.20:FF:000003">
    <property type="entry name" value="Non-specific serine/threonine protein kinase"/>
    <property type="match status" value="1"/>
</dbReference>
<feature type="compositionally biased region" description="Basic and acidic residues" evidence="11">
    <location>
        <begin position="837"/>
        <end position="847"/>
    </location>
</feature>
<evidence type="ECO:0000256" key="1">
    <source>
        <dbReference type="ARBA" id="ARBA00012513"/>
    </source>
</evidence>
<name>A0A395IA54_ASPHC</name>
<protein>
    <recommendedName>
        <fullName evidence="1">non-specific serine/threonine protein kinase</fullName>
        <ecNumber evidence="1">2.7.11.1</ecNumber>
    </recommendedName>
</protein>
<dbReference type="InterPro" id="IPR008271">
    <property type="entry name" value="Ser/Thr_kinase_AS"/>
</dbReference>
<dbReference type="Proteomes" id="UP000248961">
    <property type="component" value="Unassembled WGS sequence"/>
</dbReference>